<dbReference type="Pfam" id="PF06252">
    <property type="entry name" value="GemA"/>
    <property type="match status" value="1"/>
</dbReference>
<keyword evidence="2" id="KW-1185">Reference proteome</keyword>
<dbReference type="AlphaFoldDB" id="A0A1K1LBG9"/>
<accession>A0A1K1LBG9</accession>
<dbReference type="EMBL" id="LT630450">
    <property type="protein sequence ID" value="SFV72049.1"/>
    <property type="molecule type" value="Genomic_DNA"/>
</dbReference>
<protein>
    <recommendedName>
        <fullName evidence="3">Regulatory protein GemA</fullName>
    </recommendedName>
</protein>
<dbReference type="Proteomes" id="UP000186323">
    <property type="component" value="Chromosome I"/>
</dbReference>
<reference evidence="2" key="1">
    <citation type="submission" date="2016-10" db="EMBL/GenBank/DDBJ databases">
        <authorList>
            <person name="Wegmann U."/>
        </authorList>
    </citation>
    <scope>NUCLEOTIDE SEQUENCE [LARGE SCALE GENOMIC DNA]</scope>
</reference>
<gene>
    <name evidence="1" type="ORF">DESPIGER_0147</name>
</gene>
<dbReference type="OrthoDB" id="5460653at2"/>
<dbReference type="InterPro" id="IPR009363">
    <property type="entry name" value="Phage_Mu_Gp16"/>
</dbReference>
<organism evidence="1 2">
    <name type="scientific">Desulfovibrio piger</name>
    <dbReference type="NCBI Taxonomy" id="901"/>
    <lineage>
        <taxon>Bacteria</taxon>
        <taxon>Pseudomonadati</taxon>
        <taxon>Thermodesulfobacteriota</taxon>
        <taxon>Desulfovibrionia</taxon>
        <taxon>Desulfovibrionales</taxon>
        <taxon>Desulfovibrionaceae</taxon>
        <taxon>Desulfovibrio</taxon>
    </lineage>
</organism>
<proteinExistence type="predicted"/>
<evidence type="ECO:0000313" key="1">
    <source>
        <dbReference type="EMBL" id="SFV72049.1"/>
    </source>
</evidence>
<name>A0A1K1LBG9_9BACT</name>
<evidence type="ECO:0000313" key="2">
    <source>
        <dbReference type="Proteomes" id="UP000186323"/>
    </source>
</evidence>
<dbReference type="KEGG" id="dpg:DESPIGER_0147"/>
<sequence length="167" mass="18831">MSKLIGMIHMAKARLGMDDETYRMFLVDTIGKNSLRDTNAREQWRVMEELKRRGFAPQAIHKGARLVDDPQAKKIRALWLTMADCGIVRDRSEKALGTYVRRITGGGLADASTKQLSLVIETLKRWLDRCDDPRKREICLSVLKEQDAPPMLDGLPIIGGGCGEVRH</sequence>
<dbReference type="RefSeq" id="WP_072331756.1">
    <property type="nucleotide sequence ID" value="NZ_CALUWT010000010.1"/>
</dbReference>
<evidence type="ECO:0008006" key="3">
    <source>
        <dbReference type="Google" id="ProtNLM"/>
    </source>
</evidence>